<organism evidence="2 3">
    <name type="scientific">Lactobacillus phage Iacchus</name>
    <dbReference type="NCBI Taxonomy" id="2315483"/>
    <lineage>
        <taxon>Viruses</taxon>
        <taxon>Duplodnaviria</taxon>
        <taxon>Heunggongvirae</taxon>
        <taxon>Uroviricota</taxon>
        <taxon>Caudoviricetes</taxon>
        <taxon>Herelleviridae</taxon>
        <taxon>Harbinvirus</taxon>
        <taxon>Harbinvirus iacchus</taxon>
    </lineage>
</organism>
<evidence type="ECO:0000313" key="3">
    <source>
        <dbReference type="Proteomes" id="UP000273551"/>
    </source>
</evidence>
<dbReference type="InterPro" id="IPR019096">
    <property type="entry name" value="YopX_protein"/>
</dbReference>
<proteinExistence type="predicted"/>
<sequence length="96" mass="10839">MTRVIRFKAWNGYRKIMADYVSAIQNGDTQGTPSSVNVIVNRKNETWDIKNDDVELLQFTGLRDVNGKGIYIGDIVNVWSDASELTMEPMVNEVVS</sequence>
<dbReference type="GeneID" id="55005490"/>
<protein>
    <submittedName>
        <fullName evidence="2">YopX protein</fullName>
    </submittedName>
</protein>
<dbReference type="RefSeq" id="YP_009814360.1">
    <property type="nucleotide sequence ID" value="NC_048084.1"/>
</dbReference>
<reference evidence="2 3" key="1">
    <citation type="submission" date="2018-08" db="EMBL/GenBank/DDBJ databases">
        <title>Lactobacillus phages that infect wine-derived L. plantarum strains.</title>
        <authorList>
            <person name="Kyrkou I."/>
            <person name="Byth Carstens A."/>
            <person name="Ellegaard-Jensen L."/>
            <person name="Kot W."/>
            <person name="Hestbjerg Hansen L."/>
        </authorList>
    </citation>
    <scope>NUCLEOTIDE SEQUENCE [LARGE SCALE GENOMIC DNA]</scope>
</reference>
<keyword evidence="3" id="KW-1185">Reference proteome</keyword>
<dbReference type="InterPro" id="IPR023385">
    <property type="entry name" value="YopX-like_C"/>
</dbReference>
<evidence type="ECO:0000259" key="1">
    <source>
        <dbReference type="Pfam" id="PF09643"/>
    </source>
</evidence>
<evidence type="ECO:0000313" key="2">
    <source>
        <dbReference type="EMBL" id="AYH92037.1"/>
    </source>
</evidence>
<feature type="domain" description="YopX protein" evidence="1">
    <location>
        <begin position="7"/>
        <end position="87"/>
    </location>
</feature>
<dbReference type="Proteomes" id="UP000273551">
    <property type="component" value="Segment"/>
</dbReference>
<dbReference type="EMBL" id="MH809529">
    <property type="protein sequence ID" value="AYH92037.1"/>
    <property type="molecule type" value="Genomic_DNA"/>
</dbReference>
<dbReference type="KEGG" id="vg:55005490"/>
<dbReference type="SUPFAM" id="SSF159006">
    <property type="entry name" value="YopX-like"/>
    <property type="match status" value="1"/>
</dbReference>
<name>A0A3Q8HXB1_9CAUD</name>
<dbReference type="Gene3D" id="2.30.30.290">
    <property type="entry name" value="YopX-like domains"/>
    <property type="match status" value="1"/>
</dbReference>
<dbReference type="Pfam" id="PF09643">
    <property type="entry name" value="YopX"/>
    <property type="match status" value="1"/>
</dbReference>
<accession>A0A3Q8HXB1</accession>